<evidence type="ECO:0000313" key="3">
    <source>
        <dbReference type="EMBL" id="BCX87960.1"/>
    </source>
</evidence>
<sequence>MIDTQTLTLAFLVESVALLLLVLGWILHTWLRHQRQETEAARRLISQVEKTAPDHSAALGELLAAFEQLPQDQQEALTGELIEREKALYHQILQLFLTRDSRRLGQLEGRIRALQEPYRQLLKEVAAAPKPEADPRPLQEAQRRIEALQAETQQLADQLQTALETIDALSSEYTRMFAPDRSREELEASRRRIVEMLKRNEARTQPRPVTTEDDDLIIEVSES</sequence>
<dbReference type="AlphaFoldDB" id="A0AAU9C6G4"/>
<dbReference type="EMBL" id="AP024718">
    <property type="protein sequence ID" value="BCX87960.1"/>
    <property type="molecule type" value="Genomic_DNA"/>
</dbReference>
<evidence type="ECO:0000313" key="4">
    <source>
        <dbReference type="Proteomes" id="UP001321450"/>
    </source>
</evidence>
<evidence type="ECO:0000256" key="1">
    <source>
        <dbReference type="SAM" id="MobiDB-lite"/>
    </source>
</evidence>
<proteinExistence type="predicted"/>
<feature type="transmembrane region" description="Helical" evidence="2">
    <location>
        <begin position="6"/>
        <end position="27"/>
    </location>
</feature>
<name>A0AAU9C6G4_9GAMM</name>
<evidence type="ECO:0000256" key="2">
    <source>
        <dbReference type="SAM" id="Phobius"/>
    </source>
</evidence>
<keyword evidence="2" id="KW-0472">Membrane</keyword>
<organism evidence="3 4">
    <name type="scientific">Methylomarinovum tepidoasis</name>
    <dbReference type="NCBI Taxonomy" id="2840183"/>
    <lineage>
        <taxon>Bacteria</taxon>
        <taxon>Pseudomonadati</taxon>
        <taxon>Pseudomonadota</taxon>
        <taxon>Gammaproteobacteria</taxon>
        <taxon>Methylococcales</taxon>
        <taxon>Methylothermaceae</taxon>
        <taxon>Methylomarinovum</taxon>
    </lineage>
</organism>
<feature type="region of interest" description="Disordered" evidence="1">
    <location>
        <begin position="199"/>
        <end position="223"/>
    </location>
</feature>
<keyword evidence="4" id="KW-1185">Reference proteome</keyword>
<keyword evidence="2" id="KW-0812">Transmembrane</keyword>
<feature type="compositionally biased region" description="Acidic residues" evidence="1">
    <location>
        <begin position="211"/>
        <end position="223"/>
    </location>
</feature>
<reference evidence="4" key="1">
    <citation type="journal article" date="2024" name="Int. J. Syst. Evol. Microbiol.">
        <title>Methylomarinovum tepidoasis sp. nov., a moderately thermophilic methanotroph of the family Methylothermaceae isolated from a deep-sea hydrothermal field.</title>
        <authorList>
            <person name="Hirayama H."/>
            <person name="Takaki Y."/>
            <person name="Abe M."/>
            <person name="Miyazaki M."/>
            <person name="Uematsu K."/>
            <person name="Matsui Y."/>
            <person name="Takai K."/>
        </authorList>
    </citation>
    <scope>NUCLEOTIDE SEQUENCE [LARGE SCALE GENOMIC DNA]</scope>
    <source>
        <strain evidence="4">IN45</strain>
    </source>
</reference>
<dbReference type="RefSeq" id="WP_286292980.1">
    <property type="nucleotide sequence ID" value="NZ_AP024718.1"/>
</dbReference>
<keyword evidence="2" id="KW-1133">Transmembrane helix</keyword>
<dbReference type="Proteomes" id="UP001321450">
    <property type="component" value="Chromosome"/>
</dbReference>
<gene>
    <name evidence="3" type="ORF">MIN45_P0327</name>
</gene>
<dbReference type="KEGG" id="meiy:MIN45_P0327"/>
<protein>
    <submittedName>
        <fullName evidence="3">DNA-damage-inducible protein D</fullName>
    </submittedName>
</protein>
<accession>A0AAU9C6G4</accession>